<evidence type="ECO:0000259" key="3">
    <source>
        <dbReference type="PROSITE" id="PS50213"/>
    </source>
</evidence>
<dbReference type="InterPro" id="IPR050904">
    <property type="entry name" value="Adhesion/Biosynth-related"/>
</dbReference>
<sequence>MKFFACVVPALLAVSGLVQAAAVIPRSDDGDFLPEFLDELKKNNLTILADSYQRIAYTDEGKSIIDLLESHELTILAPDDCAFDKDHDKENYDTIIDPKVIEYSTLWGNIDKGFETTEHRRRAASSQSRSVARSTFRRSNAPRRKRQQNAKDFQVQVIDKLSHPASRKRWNDDTILVDRPVGLAKVVRRLSFRKLVVLAVDAVLTLPPKVSELLCKPLIKDAPNGFKKTLEALEKTELLDLVDTKDEITVFVPIDESLEDIGKHSKEELTSLVKNHIIPNNIIFSPMFATVCKGTALSGKELQLSYENDIHYVSCGKSKAIVLRSDVIPKNGVVHVIDRPLKCEY</sequence>
<keyword evidence="2" id="KW-0732">Signal</keyword>
<dbReference type="EMBL" id="CAJMWX010001428">
    <property type="protein sequence ID" value="CAE6488350.1"/>
    <property type="molecule type" value="Genomic_DNA"/>
</dbReference>
<gene>
    <name evidence="4" type="ORF">RDB_LOCUS135343</name>
</gene>
<dbReference type="PANTHER" id="PTHR10900:SF77">
    <property type="entry name" value="FI19380P1"/>
    <property type="match status" value="1"/>
</dbReference>
<dbReference type="GO" id="GO:0005615">
    <property type="term" value="C:extracellular space"/>
    <property type="evidence" value="ECO:0007669"/>
    <property type="project" value="TreeGrafter"/>
</dbReference>
<evidence type="ECO:0000313" key="5">
    <source>
        <dbReference type="Proteomes" id="UP000663888"/>
    </source>
</evidence>
<protein>
    <recommendedName>
        <fullName evidence="3">FAS1 domain-containing protein</fullName>
    </recommendedName>
</protein>
<dbReference type="PROSITE" id="PS50213">
    <property type="entry name" value="FAS1"/>
    <property type="match status" value="1"/>
</dbReference>
<reference evidence="4" key="1">
    <citation type="submission" date="2021-01" db="EMBL/GenBank/DDBJ databases">
        <authorList>
            <person name="Kaushik A."/>
        </authorList>
    </citation>
    <scope>NUCLEOTIDE SEQUENCE</scope>
    <source>
        <strain evidence="4">AG4-R118</strain>
    </source>
</reference>
<dbReference type="Proteomes" id="UP000663888">
    <property type="component" value="Unassembled WGS sequence"/>
</dbReference>
<evidence type="ECO:0000256" key="2">
    <source>
        <dbReference type="SAM" id="SignalP"/>
    </source>
</evidence>
<feature type="compositionally biased region" description="Low complexity" evidence="1">
    <location>
        <begin position="124"/>
        <end position="134"/>
    </location>
</feature>
<dbReference type="PANTHER" id="PTHR10900">
    <property type="entry name" value="PERIOSTIN-RELATED"/>
    <property type="match status" value="1"/>
</dbReference>
<dbReference type="InterPro" id="IPR000782">
    <property type="entry name" value="FAS1_domain"/>
</dbReference>
<evidence type="ECO:0000256" key="1">
    <source>
        <dbReference type="SAM" id="MobiDB-lite"/>
    </source>
</evidence>
<feature type="chain" id="PRO_5034088416" description="FAS1 domain-containing protein" evidence="2">
    <location>
        <begin position="21"/>
        <end position="345"/>
    </location>
</feature>
<dbReference type="Gene3D" id="2.30.180.10">
    <property type="entry name" value="FAS1 domain"/>
    <property type="match status" value="1"/>
</dbReference>
<proteinExistence type="predicted"/>
<accession>A0A8H3CNN3</accession>
<feature type="domain" description="FAS1" evidence="3">
    <location>
        <begin position="210"/>
        <end position="341"/>
    </location>
</feature>
<dbReference type="SMART" id="SM00554">
    <property type="entry name" value="FAS1"/>
    <property type="match status" value="1"/>
</dbReference>
<comment type="caution">
    <text evidence="4">The sequence shown here is derived from an EMBL/GenBank/DDBJ whole genome shotgun (WGS) entry which is preliminary data.</text>
</comment>
<dbReference type="Pfam" id="PF02469">
    <property type="entry name" value="Fasciclin"/>
    <property type="match status" value="1"/>
</dbReference>
<organism evidence="4 5">
    <name type="scientific">Rhizoctonia solani</name>
    <dbReference type="NCBI Taxonomy" id="456999"/>
    <lineage>
        <taxon>Eukaryota</taxon>
        <taxon>Fungi</taxon>
        <taxon>Dikarya</taxon>
        <taxon>Basidiomycota</taxon>
        <taxon>Agaricomycotina</taxon>
        <taxon>Agaricomycetes</taxon>
        <taxon>Cantharellales</taxon>
        <taxon>Ceratobasidiaceae</taxon>
        <taxon>Rhizoctonia</taxon>
    </lineage>
</organism>
<dbReference type="SUPFAM" id="SSF82153">
    <property type="entry name" value="FAS1 domain"/>
    <property type="match status" value="1"/>
</dbReference>
<feature type="region of interest" description="Disordered" evidence="1">
    <location>
        <begin position="121"/>
        <end position="150"/>
    </location>
</feature>
<feature type="signal peptide" evidence="2">
    <location>
        <begin position="1"/>
        <end position="20"/>
    </location>
</feature>
<dbReference type="InterPro" id="IPR036378">
    <property type="entry name" value="FAS1_dom_sf"/>
</dbReference>
<name>A0A8H3CNN3_9AGAM</name>
<dbReference type="AlphaFoldDB" id="A0A8H3CNN3"/>
<evidence type="ECO:0000313" key="4">
    <source>
        <dbReference type="EMBL" id="CAE6488350.1"/>
    </source>
</evidence>